<dbReference type="GO" id="GO:0005886">
    <property type="term" value="C:plasma membrane"/>
    <property type="evidence" value="ECO:0007669"/>
    <property type="project" value="UniProtKB-ARBA"/>
</dbReference>
<keyword evidence="3" id="KW-0597">Phosphoprotein</keyword>
<dbReference type="SMART" id="SM00388">
    <property type="entry name" value="HisKA"/>
    <property type="match status" value="1"/>
</dbReference>
<reference evidence="8 9" key="1">
    <citation type="submission" date="2016-11" db="EMBL/GenBank/DDBJ databases">
        <authorList>
            <person name="Jaros S."/>
            <person name="Januszkiewicz K."/>
            <person name="Wedrychowicz H."/>
        </authorList>
    </citation>
    <scope>NUCLEOTIDE SEQUENCE [LARGE SCALE GENOMIC DNA]</scope>
    <source>
        <strain evidence="8 9">DSM 21637</strain>
    </source>
</reference>
<dbReference type="Pfam" id="PF08448">
    <property type="entry name" value="PAS_4"/>
    <property type="match status" value="1"/>
</dbReference>
<dbReference type="EC" id="2.7.13.3" evidence="2"/>
<dbReference type="InterPro" id="IPR035965">
    <property type="entry name" value="PAS-like_dom_sf"/>
</dbReference>
<dbReference type="FunFam" id="3.30.565.10:FF:000006">
    <property type="entry name" value="Sensor histidine kinase WalK"/>
    <property type="match status" value="1"/>
</dbReference>
<dbReference type="SMART" id="SM00387">
    <property type="entry name" value="HATPase_c"/>
    <property type="match status" value="1"/>
</dbReference>
<dbReference type="PRINTS" id="PR00344">
    <property type="entry name" value="BCTRLSENSOR"/>
</dbReference>
<comment type="catalytic activity">
    <reaction evidence="1">
        <text>ATP + protein L-histidine = ADP + protein N-phospho-L-histidine.</text>
        <dbReference type="EC" id="2.7.13.3"/>
    </reaction>
</comment>
<organism evidence="8 9">
    <name type="scientific">Marinospirillum alkaliphilum DSM 21637</name>
    <dbReference type="NCBI Taxonomy" id="1122209"/>
    <lineage>
        <taxon>Bacteria</taxon>
        <taxon>Pseudomonadati</taxon>
        <taxon>Pseudomonadota</taxon>
        <taxon>Gammaproteobacteria</taxon>
        <taxon>Oceanospirillales</taxon>
        <taxon>Oceanospirillaceae</taxon>
        <taxon>Marinospirillum</taxon>
    </lineage>
</organism>
<dbReference type="InterPro" id="IPR036097">
    <property type="entry name" value="HisK_dim/P_sf"/>
</dbReference>
<sequence length="501" mass="56856">MTTKPSFSDTAVDHQITLNLLNSMIQALPDLIFRLNDQGYLLSAKDDPNLLLPTRDFIGRPVTEVLPPDLARLTLDRITETLQRQQRVCYEYSITAQGKTSFYEARMMPLSEHEVLAIARDITEQVQAREVLLSTQKRLTAIFDIAPVGISVTDEQGNIIDCNPESERLLGISKADHLARNYADHHWTIHAEDDSLLAPEDFASVRALKENRSIVGQVQEIRHPGFSSWILVSATPLNLPGYGVLIAYADINALKRTEALLAEQKAELQHSNAELEQFSYVASHDLRQPLRMINSYLELLHKQLEQTLSDEQQTMIHFATEAAARLDHMLVSLLEYSRVGRRGEPMRRVNSELALLEALRFLQPQIDEQQAEIRFNGEEWPVVFASPDELTRLLQNLISNSIKYHQPNQPPRITLTVERQKNFWQFNIIDQGIGIDPTQFDRLFRVFQRLHSRDEFEGSGIGLAICRKIVERHGGQISVTSEGLNQGCCFSFTLPAQAIST</sequence>
<keyword evidence="5" id="KW-0418">Kinase</keyword>
<dbReference type="InterPro" id="IPR005467">
    <property type="entry name" value="His_kinase_dom"/>
</dbReference>
<name>A0A1K1VX55_9GAMM</name>
<dbReference type="InterPro" id="IPR003661">
    <property type="entry name" value="HisK_dim/P_dom"/>
</dbReference>
<evidence type="ECO:0000313" key="8">
    <source>
        <dbReference type="EMBL" id="SFX29742.1"/>
    </source>
</evidence>
<dbReference type="Proteomes" id="UP000182350">
    <property type="component" value="Unassembled WGS sequence"/>
</dbReference>
<dbReference type="InterPro" id="IPR003594">
    <property type="entry name" value="HATPase_dom"/>
</dbReference>
<proteinExistence type="predicted"/>
<dbReference type="Gene3D" id="3.30.450.20">
    <property type="entry name" value="PAS domain"/>
    <property type="match status" value="2"/>
</dbReference>
<dbReference type="Gene3D" id="1.10.287.130">
    <property type="match status" value="1"/>
</dbReference>
<dbReference type="Pfam" id="PF02518">
    <property type="entry name" value="HATPase_c"/>
    <property type="match status" value="1"/>
</dbReference>
<dbReference type="InterPro" id="IPR036890">
    <property type="entry name" value="HATPase_C_sf"/>
</dbReference>
<dbReference type="InterPro" id="IPR052162">
    <property type="entry name" value="Sensor_kinase/Photoreceptor"/>
</dbReference>
<dbReference type="OrthoDB" id="9808408at2"/>
<feature type="domain" description="Histidine kinase" evidence="6">
    <location>
        <begin position="281"/>
        <end position="498"/>
    </location>
</feature>
<keyword evidence="9" id="KW-1185">Reference proteome</keyword>
<dbReference type="CDD" id="cd00082">
    <property type="entry name" value="HisKA"/>
    <property type="match status" value="1"/>
</dbReference>
<evidence type="ECO:0000259" key="7">
    <source>
        <dbReference type="PROSITE" id="PS50112"/>
    </source>
</evidence>
<dbReference type="AlphaFoldDB" id="A0A1K1VX55"/>
<dbReference type="Pfam" id="PF00512">
    <property type="entry name" value="HisKA"/>
    <property type="match status" value="1"/>
</dbReference>
<dbReference type="STRING" id="1122209.SAMN02745752_01131"/>
<dbReference type="GO" id="GO:0000155">
    <property type="term" value="F:phosphorelay sensor kinase activity"/>
    <property type="evidence" value="ECO:0007669"/>
    <property type="project" value="InterPro"/>
</dbReference>
<dbReference type="PANTHER" id="PTHR43304:SF1">
    <property type="entry name" value="PAC DOMAIN-CONTAINING PROTEIN"/>
    <property type="match status" value="1"/>
</dbReference>
<dbReference type="EMBL" id="FPJW01000003">
    <property type="protein sequence ID" value="SFX29742.1"/>
    <property type="molecule type" value="Genomic_DNA"/>
</dbReference>
<protein>
    <recommendedName>
        <fullName evidence="2">histidine kinase</fullName>
        <ecNumber evidence="2">2.7.13.3</ecNumber>
    </recommendedName>
</protein>
<evidence type="ECO:0000256" key="2">
    <source>
        <dbReference type="ARBA" id="ARBA00012438"/>
    </source>
</evidence>
<dbReference type="CDD" id="cd00130">
    <property type="entry name" value="PAS"/>
    <property type="match status" value="1"/>
</dbReference>
<evidence type="ECO:0000313" key="9">
    <source>
        <dbReference type="Proteomes" id="UP000182350"/>
    </source>
</evidence>
<evidence type="ECO:0000256" key="4">
    <source>
        <dbReference type="ARBA" id="ARBA00022679"/>
    </source>
</evidence>
<dbReference type="PANTHER" id="PTHR43304">
    <property type="entry name" value="PHYTOCHROME-LIKE PROTEIN CPH1"/>
    <property type="match status" value="1"/>
</dbReference>
<evidence type="ECO:0000256" key="5">
    <source>
        <dbReference type="ARBA" id="ARBA00022777"/>
    </source>
</evidence>
<dbReference type="SUPFAM" id="SSF55785">
    <property type="entry name" value="PYP-like sensor domain (PAS domain)"/>
    <property type="match status" value="2"/>
</dbReference>
<dbReference type="SMART" id="SM00091">
    <property type="entry name" value="PAS"/>
    <property type="match status" value="2"/>
</dbReference>
<evidence type="ECO:0000256" key="3">
    <source>
        <dbReference type="ARBA" id="ARBA00022553"/>
    </source>
</evidence>
<evidence type="ECO:0000259" key="6">
    <source>
        <dbReference type="PROSITE" id="PS50109"/>
    </source>
</evidence>
<dbReference type="InterPro" id="IPR000014">
    <property type="entry name" value="PAS"/>
</dbReference>
<dbReference type="SUPFAM" id="SSF47384">
    <property type="entry name" value="Homodimeric domain of signal transducing histidine kinase"/>
    <property type="match status" value="1"/>
</dbReference>
<keyword evidence="4" id="KW-0808">Transferase</keyword>
<evidence type="ECO:0000256" key="1">
    <source>
        <dbReference type="ARBA" id="ARBA00000085"/>
    </source>
</evidence>
<dbReference type="SUPFAM" id="SSF55874">
    <property type="entry name" value="ATPase domain of HSP90 chaperone/DNA topoisomerase II/histidine kinase"/>
    <property type="match status" value="1"/>
</dbReference>
<dbReference type="Pfam" id="PF13188">
    <property type="entry name" value="PAS_8"/>
    <property type="match status" value="1"/>
</dbReference>
<dbReference type="Gene3D" id="3.30.565.10">
    <property type="entry name" value="Histidine kinase-like ATPase, C-terminal domain"/>
    <property type="match status" value="1"/>
</dbReference>
<dbReference type="InterPro" id="IPR004358">
    <property type="entry name" value="Sig_transdc_His_kin-like_C"/>
</dbReference>
<dbReference type="PROSITE" id="PS50112">
    <property type="entry name" value="PAS"/>
    <property type="match status" value="1"/>
</dbReference>
<gene>
    <name evidence="8" type="ORF">SAMN02745752_01131</name>
</gene>
<dbReference type="PROSITE" id="PS50109">
    <property type="entry name" value="HIS_KIN"/>
    <property type="match status" value="1"/>
</dbReference>
<dbReference type="NCBIfam" id="TIGR00229">
    <property type="entry name" value="sensory_box"/>
    <property type="match status" value="2"/>
</dbReference>
<dbReference type="RefSeq" id="WP_084661957.1">
    <property type="nucleotide sequence ID" value="NZ_FPJW01000003.1"/>
</dbReference>
<accession>A0A1K1VX55</accession>
<dbReference type="InterPro" id="IPR013656">
    <property type="entry name" value="PAS_4"/>
</dbReference>
<feature type="domain" description="PAS" evidence="7">
    <location>
        <begin position="135"/>
        <end position="217"/>
    </location>
</feature>